<comment type="similarity">
    <text evidence="2">Belongs to the EamA transporter family.</text>
</comment>
<accession>A0A5S3QIB0</accession>
<feature type="transmembrane region" description="Helical" evidence="13">
    <location>
        <begin position="148"/>
        <end position="167"/>
    </location>
</feature>
<keyword evidence="11" id="KW-0443">Lipid metabolism</keyword>
<protein>
    <submittedName>
        <fullName evidence="16">EamA family transporter</fullName>
    </submittedName>
</protein>
<comment type="subcellular location">
    <subcellularLocation>
        <location evidence="1">Cell membrane</location>
        <topology evidence="1">Multi-pass membrane protein</topology>
    </subcellularLocation>
</comment>
<keyword evidence="18" id="KW-1185">Reference proteome</keyword>
<dbReference type="GO" id="GO:0005886">
    <property type="term" value="C:plasma membrane"/>
    <property type="evidence" value="ECO:0007669"/>
    <property type="project" value="UniProtKB-SubCell"/>
</dbReference>
<name>A0A549YF19_9BACI</name>
<gene>
    <name evidence="15" type="ORF">FFL34_05055</name>
    <name evidence="16" type="ORF">FH966_01210</name>
</gene>
<sequence>MSFLALVLVIISAFMHATWNYLAKRSAGGYTFVWLYMVVSIVVYAPFVIGLLMLMDHHIGWLELGFMAGSAAIHLAYSLLLQKGYKIGDLSLVYPVCRGTGPLLVAIAAVFIYDERLTTLGIIGIALITCSIFVITGGMQAIKKANTFVPLLYGLLIGVLIASYTLLDKGAVSVVMISPLLLTYGSMIGQVLFLSPFVLRRRSEISREWRLHRKEAIGVGVLNQLAYILVLTAMTFTPVSHVAPVREMSIVIGTIMGSRMLSEGFGARRIAAAGTMVAGVIAVALQ</sequence>
<dbReference type="InterPro" id="IPR000620">
    <property type="entry name" value="EamA_dom"/>
</dbReference>
<evidence type="ECO:0000256" key="13">
    <source>
        <dbReference type="SAM" id="Phobius"/>
    </source>
</evidence>
<dbReference type="OrthoDB" id="157232at2"/>
<evidence type="ECO:0000313" key="16">
    <source>
        <dbReference type="EMBL" id="TRM10448.1"/>
    </source>
</evidence>
<reference evidence="16 18" key="2">
    <citation type="submission" date="2019-07" db="EMBL/GenBank/DDBJ databases">
        <title>Genomic analysis of Lentibacillus sp. NKC851-2.</title>
        <authorList>
            <person name="Oh Y.J."/>
        </authorList>
    </citation>
    <scope>NUCLEOTIDE SEQUENCE [LARGE SCALE GENOMIC DNA]</scope>
    <source>
        <strain evidence="16 18">NKC851-2</strain>
    </source>
</reference>
<feature type="domain" description="EamA" evidence="14">
    <location>
        <begin position="151"/>
        <end position="283"/>
    </location>
</feature>
<dbReference type="GO" id="GO:0022857">
    <property type="term" value="F:transmembrane transporter activity"/>
    <property type="evidence" value="ECO:0007669"/>
    <property type="project" value="InterPro"/>
</dbReference>
<evidence type="ECO:0000259" key="14">
    <source>
        <dbReference type="Pfam" id="PF00892"/>
    </source>
</evidence>
<feature type="transmembrane region" description="Helical" evidence="13">
    <location>
        <begin position="6"/>
        <end position="22"/>
    </location>
</feature>
<feature type="transmembrane region" description="Helical" evidence="13">
    <location>
        <begin position="34"/>
        <end position="55"/>
    </location>
</feature>
<dbReference type="InterPro" id="IPR037185">
    <property type="entry name" value="EmrE-like"/>
</dbReference>
<feature type="domain" description="EamA" evidence="14">
    <location>
        <begin position="5"/>
        <end position="136"/>
    </location>
</feature>
<dbReference type="SUPFAM" id="SSF103481">
    <property type="entry name" value="Multidrug resistance efflux transporter EmrE"/>
    <property type="match status" value="2"/>
</dbReference>
<accession>A0A549YF19</accession>
<proteinExistence type="inferred from homology"/>
<feature type="transmembrane region" description="Helical" evidence="13">
    <location>
        <begin position="92"/>
        <end position="113"/>
    </location>
</feature>
<feature type="transmembrane region" description="Helical" evidence="13">
    <location>
        <begin position="61"/>
        <end position="80"/>
    </location>
</feature>
<evidence type="ECO:0000256" key="1">
    <source>
        <dbReference type="ARBA" id="ARBA00004651"/>
    </source>
</evidence>
<dbReference type="EMBL" id="VCIA01000001">
    <property type="protein sequence ID" value="TMN21548.1"/>
    <property type="molecule type" value="Genomic_DNA"/>
</dbReference>
<dbReference type="GO" id="GO:0009103">
    <property type="term" value="P:lipopolysaccharide biosynthetic process"/>
    <property type="evidence" value="ECO:0007669"/>
    <property type="project" value="UniProtKB-KW"/>
</dbReference>
<feature type="transmembrane region" description="Helical" evidence="13">
    <location>
        <begin position="216"/>
        <end position="236"/>
    </location>
</feature>
<keyword evidence="5" id="KW-0444">Lipid biosynthesis</keyword>
<evidence type="ECO:0000313" key="17">
    <source>
        <dbReference type="Proteomes" id="UP000306980"/>
    </source>
</evidence>
<keyword evidence="10 13" id="KW-1133">Transmembrane helix</keyword>
<dbReference type="Pfam" id="PF00892">
    <property type="entry name" value="EamA"/>
    <property type="match status" value="2"/>
</dbReference>
<reference evidence="15 17" key="1">
    <citation type="submission" date="2019-05" db="EMBL/GenBank/DDBJ databases">
        <title>Genomic analysis of Lentibacillus sp. NKC220-2.</title>
        <authorList>
            <person name="Oh Y.J."/>
        </authorList>
    </citation>
    <scope>NUCLEOTIDE SEQUENCE [LARGE SCALE GENOMIC DNA]</scope>
    <source>
        <strain evidence="15 17">NKC220-2</strain>
    </source>
</reference>
<feature type="transmembrane region" description="Helical" evidence="13">
    <location>
        <begin position="119"/>
        <end position="136"/>
    </location>
</feature>
<evidence type="ECO:0000256" key="5">
    <source>
        <dbReference type="ARBA" id="ARBA00022516"/>
    </source>
</evidence>
<evidence type="ECO:0000256" key="2">
    <source>
        <dbReference type="ARBA" id="ARBA00007362"/>
    </source>
</evidence>
<dbReference type="Proteomes" id="UP000306980">
    <property type="component" value="Unassembled WGS sequence"/>
</dbReference>
<dbReference type="PANTHER" id="PTHR30561:SF1">
    <property type="entry name" value="MULTIDRUG TRANSPORTER EMRE"/>
    <property type="match status" value="1"/>
</dbReference>
<comment type="caution">
    <text evidence="16">The sequence shown here is derived from an EMBL/GenBank/DDBJ whole genome shotgun (WGS) entry which is preliminary data.</text>
</comment>
<dbReference type="EMBL" id="VJMZ01000001">
    <property type="protein sequence ID" value="TRM10448.1"/>
    <property type="molecule type" value="Genomic_DNA"/>
</dbReference>
<evidence type="ECO:0000256" key="3">
    <source>
        <dbReference type="ARBA" id="ARBA00022448"/>
    </source>
</evidence>
<evidence type="ECO:0000256" key="11">
    <source>
        <dbReference type="ARBA" id="ARBA00023098"/>
    </source>
</evidence>
<keyword evidence="3" id="KW-0813">Transport</keyword>
<evidence type="ECO:0000313" key="15">
    <source>
        <dbReference type="EMBL" id="TMN21548.1"/>
    </source>
</evidence>
<evidence type="ECO:0000256" key="7">
    <source>
        <dbReference type="ARBA" id="ARBA00022556"/>
    </source>
</evidence>
<dbReference type="InterPro" id="IPR000390">
    <property type="entry name" value="Small_drug/metabolite_transptr"/>
</dbReference>
<evidence type="ECO:0000256" key="9">
    <source>
        <dbReference type="ARBA" id="ARBA00022985"/>
    </source>
</evidence>
<evidence type="ECO:0000256" key="4">
    <source>
        <dbReference type="ARBA" id="ARBA00022475"/>
    </source>
</evidence>
<dbReference type="Gene3D" id="1.10.3730.20">
    <property type="match status" value="1"/>
</dbReference>
<dbReference type="RefSeq" id="WP_138602062.1">
    <property type="nucleotide sequence ID" value="NZ_VCIA01000001.1"/>
</dbReference>
<keyword evidence="9" id="KW-0448">Lipopolysaccharide biosynthesis</keyword>
<keyword evidence="12 13" id="KW-0472">Membrane</keyword>
<evidence type="ECO:0000313" key="18">
    <source>
        <dbReference type="Proteomes" id="UP000319280"/>
    </source>
</evidence>
<feature type="transmembrane region" description="Helical" evidence="13">
    <location>
        <begin position="173"/>
        <end position="195"/>
    </location>
</feature>
<keyword evidence="6" id="KW-0997">Cell inner membrane</keyword>
<feature type="transmembrane region" description="Helical" evidence="13">
    <location>
        <begin position="266"/>
        <end position="285"/>
    </location>
</feature>
<keyword evidence="8 13" id="KW-0812">Transmembrane</keyword>
<organism evidence="16 18">
    <name type="scientific">Lentibacillus cibarius</name>
    <dbReference type="NCBI Taxonomy" id="2583219"/>
    <lineage>
        <taxon>Bacteria</taxon>
        <taxon>Bacillati</taxon>
        <taxon>Bacillota</taxon>
        <taxon>Bacilli</taxon>
        <taxon>Bacillales</taxon>
        <taxon>Bacillaceae</taxon>
        <taxon>Lentibacillus</taxon>
    </lineage>
</organism>
<evidence type="ECO:0000256" key="10">
    <source>
        <dbReference type="ARBA" id="ARBA00022989"/>
    </source>
</evidence>
<dbReference type="AlphaFoldDB" id="A0A549YF19"/>
<dbReference type="Proteomes" id="UP000319280">
    <property type="component" value="Unassembled WGS sequence"/>
</dbReference>
<dbReference type="PANTHER" id="PTHR30561">
    <property type="entry name" value="SMR FAMILY PROTON-DEPENDENT DRUG EFFLUX TRANSPORTER SUGE"/>
    <property type="match status" value="1"/>
</dbReference>
<evidence type="ECO:0000256" key="12">
    <source>
        <dbReference type="ARBA" id="ARBA00023136"/>
    </source>
</evidence>
<evidence type="ECO:0000256" key="6">
    <source>
        <dbReference type="ARBA" id="ARBA00022519"/>
    </source>
</evidence>
<evidence type="ECO:0000256" key="8">
    <source>
        <dbReference type="ARBA" id="ARBA00022692"/>
    </source>
</evidence>
<keyword evidence="7" id="KW-0441">Lipid A biosynthesis</keyword>
<keyword evidence="4" id="KW-1003">Cell membrane</keyword>